<evidence type="ECO:0000313" key="2">
    <source>
        <dbReference type="Proteomes" id="UP000527355"/>
    </source>
</evidence>
<keyword evidence="2" id="KW-1185">Reference proteome</keyword>
<accession>A0A7J7TIR9</accession>
<dbReference type="Proteomes" id="UP000527355">
    <property type="component" value="Unassembled WGS sequence"/>
</dbReference>
<name>A0A7J7TIR9_MYOMY</name>
<comment type="caution">
    <text evidence="1">The sequence shown here is derived from an EMBL/GenBank/DDBJ whole genome shotgun (WGS) entry which is preliminary data.</text>
</comment>
<gene>
    <name evidence="1" type="ORF">mMyoMyo1_009071</name>
</gene>
<sequence length="126" mass="13683">MSVSPRPTKMMALSFQTALSEQHSFLKLQHLLLRTAVPFLVNDSSVSLGRRECTPKDAQLMMGCQALHRTQGMVQGHPPENFRGRNGCGRQAKDTPTTNSLTSSSGDAGLGFVVVLVCKCSEYVSL</sequence>
<evidence type="ECO:0000313" key="1">
    <source>
        <dbReference type="EMBL" id="KAF6300598.1"/>
    </source>
</evidence>
<protein>
    <submittedName>
        <fullName evidence="1">Uncharacterized protein</fullName>
    </submittedName>
</protein>
<dbReference type="EMBL" id="JABWUV010000016">
    <property type="protein sequence ID" value="KAF6300598.1"/>
    <property type="molecule type" value="Genomic_DNA"/>
</dbReference>
<proteinExistence type="predicted"/>
<reference evidence="1 2" key="1">
    <citation type="journal article" date="2020" name="Nature">
        <title>Six reference-quality genomes reveal evolution of bat adaptations.</title>
        <authorList>
            <person name="Jebb D."/>
            <person name="Huang Z."/>
            <person name="Pippel M."/>
            <person name="Hughes G.M."/>
            <person name="Lavrichenko K."/>
            <person name="Devanna P."/>
            <person name="Winkler S."/>
            <person name="Jermiin L.S."/>
            <person name="Skirmuntt E.C."/>
            <person name="Katzourakis A."/>
            <person name="Burkitt-Gray L."/>
            <person name="Ray D.A."/>
            <person name="Sullivan K.A.M."/>
            <person name="Roscito J.G."/>
            <person name="Kirilenko B.M."/>
            <person name="Davalos L.M."/>
            <person name="Corthals A.P."/>
            <person name="Power M.L."/>
            <person name="Jones G."/>
            <person name="Ransome R.D."/>
            <person name="Dechmann D.K.N."/>
            <person name="Locatelli A.G."/>
            <person name="Puechmaille S.J."/>
            <person name="Fedrigo O."/>
            <person name="Jarvis E.D."/>
            <person name="Hiller M."/>
            <person name="Vernes S.C."/>
            <person name="Myers E.W."/>
            <person name="Teeling E.C."/>
        </authorList>
    </citation>
    <scope>NUCLEOTIDE SEQUENCE [LARGE SCALE GENOMIC DNA]</scope>
    <source>
        <strain evidence="1">MMyoMyo1</strain>
        <tissue evidence="1">Flight muscle</tissue>
    </source>
</reference>
<dbReference type="AlphaFoldDB" id="A0A7J7TIR9"/>
<organism evidence="1 2">
    <name type="scientific">Myotis myotis</name>
    <name type="common">Greater mouse-eared bat</name>
    <name type="synonym">Vespertilio myotis</name>
    <dbReference type="NCBI Taxonomy" id="51298"/>
    <lineage>
        <taxon>Eukaryota</taxon>
        <taxon>Metazoa</taxon>
        <taxon>Chordata</taxon>
        <taxon>Craniata</taxon>
        <taxon>Vertebrata</taxon>
        <taxon>Euteleostomi</taxon>
        <taxon>Mammalia</taxon>
        <taxon>Eutheria</taxon>
        <taxon>Laurasiatheria</taxon>
        <taxon>Chiroptera</taxon>
        <taxon>Yangochiroptera</taxon>
        <taxon>Vespertilionidae</taxon>
        <taxon>Myotis</taxon>
    </lineage>
</organism>